<gene>
    <name evidence="2" type="ORF">GJG86_13720</name>
</gene>
<keyword evidence="1" id="KW-0472">Membrane</keyword>
<evidence type="ECO:0000313" key="3">
    <source>
        <dbReference type="Proteomes" id="UP000438093"/>
    </source>
</evidence>
<feature type="transmembrane region" description="Helical" evidence="1">
    <location>
        <begin position="58"/>
        <end position="83"/>
    </location>
</feature>
<feature type="transmembrane region" description="Helical" evidence="1">
    <location>
        <begin position="153"/>
        <end position="171"/>
    </location>
</feature>
<accession>A0A6N7RS79</accession>
<reference evidence="3" key="1">
    <citation type="submission" date="2019-08" db="EMBL/GenBank/DDBJ databases">
        <title>Arthrobacter sp. nov., isolated from plateau pika and Tibetan wild ass.</title>
        <authorList>
            <person name="Ge Y."/>
        </authorList>
    </citation>
    <scope>NUCLEOTIDE SEQUENCE [LARGE SCALE GENOMIC DNA]</scope>
    <source>
        <strain evidence="3">HF-4214</strain>
    </source>
</reference>
<keyword evidence="1" id="KW-1133">Transmembrane helix</keyword>
<keyword evidence="3" id="KW-1185">Reference proteome</keyword>
<dbReference type="AlphaFoldDB" id="A0A6N7RS79"/>
<comment type="caution">
    <text evidence="2">The sequence shown here is derived from an EMBL/GenBank/DDBJ whole genome shotgun (WGS) entry which is preliminary data.</text>
</comment>
<dbReference type="RefSeq" id="WP_154334360.1">
    <property type="nucleotide sequence ID" value="NZ_VTFY01000012.1"/>
</dbReference>
<name>A0A6N7RS79_9ACTN</name>
<keyword evidence="1" id="KW-0812">Transmembrane</keyword>
<evidence type="ECO:0000313" key="2">
    <source>
        <dbReference type="EMBL" id="MRX83540.1"/>
    </source>
</evidence>
<feature type="transmembrane region" description="Helical" evidence="1">
    <location>
        <begin position="21"/>
        <end position="46"/>
    </location>
</feature>
<sequence length="185" mass="19947">MRSKNAALTKAALSRMAKASRVIAIALRAIFVATCIFVVLLLALYFYQLGTFDGEIDIVALLTSIAYHVLTAAVSCLILFVAIKVFDDIARGTSPFTEKQASRIRLIGILLVAGVVLDIPSLVIDPLMVQSSQVHLGIGPAQDSPTGNPELRVNMPLVYGAALSFFLSYVFKYGALLQRLSDDTV</sequence>
<dbReference type="Proteomes" id="UP000438093">
    <property type="component" value="Unassembled WGS sequence"/>
</dbReference>
<evidence type="ECO:0008006" key="4">
    <source>
        <dbReference type="Google" id="ProtNLM"/>
    </source>
</evidence>
<organism evidence="2 3">
    <name type="scientific">Eggerthella guodeyinii</name>
    <dbReference type="NCBI Taxonomy" id="2690837"/>
    <lineage>
        <taxon>Bacteria</taxon>
        <taxon>Bacillati</taxon>
        <taxon>Actinomycetota</taxon>
        <taxon>Coriobacteriia</taxon>
        <taxon>Eggerthellales</taxon>
        <taxon>Eggerthellaceae</taxon>
        <taxon>Eggerthella</taxon>
    </lineage>
</organism>
<dbReference type="EMBL" id="VTFY01000012">
    <property type="protein sequence ID" value="MRX83540.1"/>
    <property type="molecule type" value="Genomic_DNA"/>
</dbReference>
<proteinExistence type="predicted"/>
<feature type="transmembrane region" description="Helical" evidence="1">
    <location>
        <begin position="104"/>
        <end position="124"/>
    </location>
</feature>
<protein>
    <recommendedName>
        <fullName evidence="4">DUF2975 domain-containing protein</fullName>
    </recommendedName>
</protein>
<evidence type="ECO:0000256" key="1">
    <source>
        <dbReference type="SAM" id="Phobius"/>
    </source>
</evidence>